<name>A0A0V1MGT0_9BILA</name>
<accession>A0A0V1MGT0</accession>
<keyword evidence="2" id="KW-1185">Reference proteome</keyword>
<comment type="caution">
    <text evidence="1">The sequence shown here is derived from an EMBL/GenBank/DDBJ whole genome shotgun (WGS) entry which is preliminary data.</text>
</comment>
<sequence>MKYVKKQEYWAPRGSKTALQKQKSPSTTCKGEALRKKATICKGTYHTGVQRLKNHHPDYYKLIYSNLKSNIFCLMWSGSSDEVFPLDEVTSHSTILLNVKIYQLFISDKLVVVSEIRNNFLWILNLNVKLKIFLLNQPYKAQWRNSFPKKNDQRRENPKVSHQSVVNFWRQGKGGKVESVESSHDRIAGITKQNGIPPTCR</sequence>
<gene>
    <name evidence="1" type="ORF">T10_9002</name>
</gene>
<proteinExistence type="predicted"/>
<evidence type="ECO:0000313" key="1">
    <source>
        <dbReference type="EMBL" id="KRZ71015.1"/>
    </source>
</evidence>
<protein>
    <submittedName>
        <fullName evidence="1">Uncharacterized protein</fullName>
    </submittedName>
</protein>
<organism evidence="1 2">
    <name type="scientific">Trichinella papuae</name>
    <dbReference type="NCBI Taxonomy" id="268474"/>
    <lineage>
        <taxon>Eukaryota</taxon>
        <taxon>Metazoa</taxon>
        <taxon>Ecdysozoa</taxon>
        <taxon>Nematoda</taxon>
        <taxon>Enoplea</taxon>
        <taxon>Dorylaimia</taxon>
        <taxon>Trichinellida</taxon>
        <taxon>Trichinellidae</taxon>
        <taxon>Trichinella</taxon>
    </lineage>
</organism>
<dbReference type="EMBL" id="JYDO01000104">
    <property type="protein sequence ID" value="KRZ71015.1"/>
    <property type="molecule type" value="Genomic_DNA"/>
</dbReference>
<dbReference type="AlphaFoldDB" id="A0A0V1MGT0"/>
<reference evidence="1 2" key="1">
    <citation type="submission" date="2015-01" db="EMBL/GenBank/DDBJ databases">
        <title>Evolution of Trichinella species and genotypes.</title>
        <authorList>
            <person name="Korhonen P.K."/>
            <person name="Edoardo P."/>
            <person name="Giuseppe L.R."/>
            <person name="Gasser R.B."/>
        </authorList>
    </citation>
    <scope>NUCLEOTIDE SEQUENCE [LARGE SCALE GENOMIC DNA]</scope>
    <source>
        <strain evidence="1">ISS1980</strain>
    </source>
</reference>
<dbReference type="Proteomes" id="UP000054843">
    <property type="component" value="Unassembled WGS sequence"/>
</dbReference>
<evidence type="ECO:0000313" key="2">
    <source>
        <dbReference type="Proteomes" id="UP000054843"/>
    </source>
</evidence>